<gene>
    <name evidence="1" type="ORF">BDR25DRAFT_353146</name>
</gene>
<sequence>MGLNSVDDILACGMSFTKTYFTSRLYYHLHIDLIDLNLKGDHTLKEKNSTKRSGAFMYKVSQKATAVISASSSSISLAAHAFLRLACLFPLSYLRLVIPTRSLTSKYTLDITSCCEAYASGWNGLAITDPMENKVVGGKEIVCRFKEYSMFLARTLVLKLGRGWASRIIGSRWSASATAAAAGGLDNEQAPPTSNHRLGRVKNGVENHCAAQRGRATEQEREITNNAEPRTNSQKVLTHASKRRPENSSIAYKPKQDEFRAFCKQKQYHDQPSHVKLEAIYHKKRPVFSGATYVTATTDLYREHKGLGVNNHTSPQQYADKVRDTLLDGYDEDEFQRVDSEL</sequence>
<name>A0ACB6R3C9_9PLEO</name>
<comment type="caution">
    <text evidence="1">The sequence shown here is derived from an EMBL/GenBank/DDBJ whole genome shotgun (WGS) entry which is preliminary data.</text>
</comment>
<accession>A0ACB6R3C9</accession>
<proteinExistence type="predicted"/>
<reference evidence="1" key="1">
    <citation type="journal article" date="2020" name="Stud. Mycol.">
        <title>101 Dothideomycetes genomes: a test case for predicting lifestyles and emergence of pathogens.</title>
        <authorList>
            <person name="Haridas S."/>
            <person name="Albert R."/>
            <person name="Binder M."/>
            <person name="Bloem J."/>
            <person name="Labutti K."/>
            <person name="Salamov A."/>
            <person name="Andreopoulos B."/>
            <person name="Baker S."/>
            <person name="Barry K."/>
            <person name="Bills G."/>
            <person name="Bluhm B."/>
            <person name="Cannon C."/>
            <person name="Castanera R."/>
            <person name="Culley D."/>
            <person name="Daum C."/>
            <person name="Ezra D."/>
            <person name="Gonzalez J."/>
            <person name="Henrissat B."/>
            <person name="Kuo A."/>
            <person name="Liang C."/>
            <person name="Lipzen A."/>
            <person name="Lutzoni F."/>
            <person name="Magnuson J."/>
            <person name="Mondo S."/>
            <person name="Nolan M."/>
            <person name="Ohm R."/>
            <person name="Pangilinan J."/>
            <person name="Park H.-J."/>
            <person name="Ramirez L."/>
            <person name="Alfaro M."/>
            <person name="Sun H."/>
            <person name="Tritt A."/>
            <person name="Yoshinaga Y."/>
            <person name="Zwiers L.-H."/>
            <person name="Turgeon B."/>
            <person name="Goodwin S."/>
            <person name="Spatafora J."/>
            <person name="Crous P."/>
            <person name="Grigoriev I."/>
        </authorList>
    </citation>
    <scope>NUCLEOTIDE SEQUENCE</scope>
    <source>
        <strain evidence="1">ATCC 200398</strain>
    </source>
</reference>
<organism evidence="1 2">
    <name type="scientific">Lindgomyces ingoldianus</name>
    <dbReference type="NCBI Taxonomy" id="673940"/>
    <lineage>
        <taxon>Eukaryota</taxon>
        <taxon>Fungi</taxon>
        <taxon>Dikarya</taxon>
        <taxon>Ascomycota</taxon>
        <taxon>Pezizomycotina</taxon>
        <taxon>Dothideomycetes</taxon>
        <taxon>Pleosporomycetidae</taxon>
        <taxon>Pleosporales</taxon>
        <taxon>Lindgomycetaceae</taxon>
        <taxon>Lindgomyces</taxon>
    </lineage>
</organism>
<dbReference type="Proteomes" id="UP000799755">
    <property type="component" value="Unassembled WGS sequence"/>
</dbReference>
<evidence type="ECO:0000313" key="1">
    <source>
        <dbReference type="EMBL" id="KAF2472835.1"/>
    </source>
</evidence>
<protein>
    <submittedName>
        <fullName evidence="1">Uncharacterized protein</fullName>
    </submittedName>
</protein>
<keyword evidence="2" id="KW-1185">Reference proteome</keyword>
<evidence type="ECO:0000313" key="2">
    <source>
        <dbReference type="Proteomes" id="UP000799755"/>
    </source>
</evidence>
<dbReference type="EMBL" id="MU003501">
    <property type="protein sequence ID" value="KAF2472835.1"/>
    <property type="molecule type" value="Genomic_DNA"/>
</dbReference>